<dbReference type="PANTHER" id="PTHR38784:SF1">
    <property type="entry name" value="SUCROSE PHOSPHORYLASE"/>
    <property type="match status" value="1"/>
</dbReference>
<evidence type="ECO:0000259" key="4">
    <source>
        <dbReference type="SMART" id="SM00642"/>
    </source>
</evidence>
<protein>
    <submittedName>
        <fullName evidence="5">Alpha amylase</fullName>
    </submittedName>
</protein>
<gene>
    <name evidence="5" type="ORF">NA8A_16246</name>
</gene>
<dbReference type="InterPro" id="IPR006047">
    <property type="entry name" value="GH13_cat_dom"/>
</dbReference>
<evidence type="ECO:0000256" key="3">
    <source>
        <dbReference type="PIRSR" id="PIRSR003059-2"/>
    </source>
</evidence>
<proteinExistence type="predicted"/>
<dbReference type="PIRSF" id="PIRSF003059">
    <property type="entry name" value="Sucrose_phosphorylase"/>
    <property type="match status" value="1"/>
</dbReference>
<feature type="binding site" evidence="3">
    <location>
        <position position="466"/>
    </location>
    <ligand>
        <name>substrate</name>
    </ligand>
</feature>
<dbReference type="GO" id="GO:0005975">
    <property type="term" value="P:carbohydrate metabolic process"/>
    <property type="evidence" value="ECO:0007669"/>
    <property type="project" value="InterPro"/>
</dbReference>
<evidence type="ECO:0000256" key="1">
    <source>
        <dbReference type="ARBA" id="ARBA00022676"/>
    </source>
</evidence>
<dbReference type="GO" id="GO:0016757">
    <property type="term" value="F:glycosyltransferase activity"/>
    <property type="evidence" value="ECO:0007669"/>
    <property type="project" value="UniProtKB-KW"/>
</dbReference>
<feature type="binding site" evidence="3">
    <location>
        <begin position="360"/>
        <end position="361"/>
    </location>
    <ligand>
        <name>substrate</name>
    </ligand>
</feature>
<dbReference type="CDD" id="cd11356">
    <property type="entry name" value="AmyAc_Sucrose_phosphorylase-like_1"/>
    <property type="match status" value="1"/>
</dbReference>
<evidence type="ECO:0000256" key="2">
    <source>
        <dbReference type="ARBA" id="ARBA00022679"/>
    </source>
</evidence>
<organism evidence="5 6">
    <name type="scientific">Nitratireductor indicus C115</name>
    <dbReference type="NCBI Taxonomy" id="1231190"/>
    <lineage>
        <taxon>Bacteria</taxon>
        <taxon>Pseudomonadati</taxon>
        <taxon>Pseudomonadota</taxon>
        <taxon>Alphaproteobacteria</taxon>
        <taxon>Hyphomicrobiales</taxon>
        <taxon>Phyllobacteriaceae</taxon>
        <taxon>Nitratireductor</taxon>
    </lineage>
</organism>
<dbReference type="EMBL" id="AMSI01000011">
    <property type="protein sequence ID" value="EKF41419.1"/>
    <property type="molecule type" value="Genomic_DNA"/>
</dbReference>
<dbReference type="Pfam" id="PF00128">
    <property type="entry name" value="Alpha-amylase"/>
    <property type="match status" value="1"/>
</dbReference>
<sequence>MTEPRTAQGTAQKVPHSIPTRLANGLRQLLGSIYPAHDTTALIEEVVSAFFGPKGQVRRRGRVPANSLWSEKDNYVITYGNTLVDGEHKPLDLLYDFTTRYLEGAFSGVHILPYFPFTSDDGFAITDYRQVNSQLGDWEDISRIAGHFRLMSDLVLNHCSSQSAMFSEFLQGHEPWDRFFFTASPDDDLSGVVRPRTSPLLRAVETANGIRHVWCTFSHDQVDFDFSNPRVLLEFLDIIRGHVERGVRTMRLDAVAYLWKELGTPCIHLRQTHEVIRLIRLLCDYCEAPVVLITETNVPNVENLSYFGNRNEAHMIYNFALPPLLLHALLGGTSKYLNAWQMAMPPAQLGCAYFNFSASHDGIGLRPAEGLVPEEEMQEVIETVQGFGGLVSLYARPGGSRPYELNVSLFDAFAGTHAGRDGHQMERFLCCQAIVMGLEGIPAFYIHSLVASANDHDGVEKLGYNRAINRRRLDYGELRAALDDPESMRSKVLSRLREMVRLRSAQPAFHPNATQFTLQLGEPFFGFWRQSLDRAQSIFAISNLTPHARSIPAMSLNLIDGDEWSDLLTGEPVKPLSGEIVFAPYQTRWISNRQKTQ</sequence>
<dbReference type="Gene3D" id="3.20.20.80">
    <property type="entry name" value="Glycosidases"/>
    <property type="match status" value="1"/>
</dbReference>
<dbReference type="SUPFAM" id="SSF51445">
    <property type="entry name" value="(Trans)glycosidases"/>
    <property type="match status" value="1"/>
</dbReference>
<dbReference type="SMART" id="SM00642">
    <property type="entry name" value="Aamy"/>
    <property type="match status" value="1"/>
</dbReference>
<keyword evidence="6" id="KW-1185">Reference proteome</keyword>
<evidence type="ECO:0000313" key="5">
    <source>
        <dbReference type="EMBL" id="EKF41419.1"/>
    </source>
</evidence>
<dbReference type="InterPro" id="IPR016377">
    <property type="entry name" value="Sucrose_GGa_phosphorylase-rel"/>
</dbReference>
<dbReference type="RefSeq" id="WP_009451439.1">
    <property type="nucleotide sequence ID" value="NZ_AMSI01000011.1"/>
</dbReference>
<dbReference type="InterPro" id="IPR033746">
    <property type="entry name" value="GGa_phosphorylase"/>
</dbReference>
<dbReference type="InterPro" id="IPR045857">
    <property type="entry name" value="O16G_dom_2"/>
</dbReference>
<accession>K2NU86</accession>
<feature type="binding site" evidence="3">
    <location>
        <position position="158"/>
    </location>
    <ligand>
        <name>substrate</name>
    </ligand>
</feature>
<dbReference type="Proteomes" id="UP000007374">
    <property type="component" value="Unassembled WGS sequence"/>
</dbReference>
<dbReference type="InterPro" id="IPR013780">
    <property type="entry name" value="Glyco_hydro_b"/>
</dbReference>
<dbReference type="PATRIC" id="fig|1231190.3.peg.3361"/>
<dbReference type="STRING" id="721133.SAMN05216176_11159"/>
<dbReference type="Gene3D" id="2.60.40.1180">
    <property type="entry name" value="Golgi alpha-mannosidase II"/>
    <property type="match status" value="1"/>
</dbReference>
<feature type="domain" description="Glycosyl hydrolase family 13 catalytic" evidence="4">
    <location>
        <begin position="73"/>
        <end position="503"/>
    </location>
</feature>
<dbReference type="AlphaFoldDB" id="K2NU86"/>
<dbReference type="PANTHER" id="PTHR38784">
    <property type="entry name" value="SUCROSE PHOSPHORYLASE"/>
    <property type="match status" value="1"/>
</dbReference>
<keyword evidence="1" id="KW-0328">Glycosyltransferase</keyword>
<dbReference type="Gene3D" id="3.90.400.10">
    <property type="entry name" value="Oligo-1,6-glucosidase, Domain 2"/>
    <property type="match status" value="1"/>
</dbReference>
<feature type="binding site" evidence="3">
    <location>
        <begin position="251"/>
        <end position="253"/>
    </location>
    <ligand>
        <name>substrate</name>
    </ligand>
</feature>
<dbReference type="OrthoDB" id="9805159at2"/>
<reference evidence="5 6" key="1">
    <citation type="journal article" date="2012" name="J. Bacteriol.">
        <title>Genome Sequence of Nitratireductor indicus Type Strain C115.</title>
        <authorList>
            <person name="Lai Q."/>
            <person name="Li G."/>
            <person name="Yu Z."/>
            <person name="Shao Z."/>
        </authorList>
    </citation>
    <scope>NUCLEOTIDE SEQUENCE [LARGE SCALE GENOMIC DNA]</scope>
    <source>
        <strain evidence="5 6">C115</strain>
    </source>
</reference>
<keyword evidence="2" id="KW-0808">Transferase</keyword>
<dbReference type="InterPro" id="IPR017853">
    <property type="entry name" value="GH"/>
</dbReference>
<comment type="caution">
    <text evidence="5">The sequence shown here is derived from an EMBL/GenBank/DDBJ whole genome shotgun (WGS) entry which is preliminary data.</text>
</comment>
<name>K2NU86_9HYPH</name>
<feature type="binding site" evidence="3">
    <location>
        <position position="120"/>
    </location>
    <ligand>
        <name>substrate</name>
    </ligand>
</feature>
<evidence type="ECO:0000313" key="6">
    <source>
        <dbReference type="Proteomes" id="UP000007374"/>
    </source>
</evidence>
<dbReference type="eggNOG" id="COG0366">
    <property type="taxonomic scope" value="Bacteria"/>
</dbReference>